<protein>
    <submittedName>
        <fullName evidence="7">Fungal-specific transcription factor domain-containing protein</fullName>
    </submittedName>
</protein>
<dbReference type="GO" id="GO:0005634">
    <property type="term" value="C:nucleus"/>
    <property type="evidence" value="ECO:0007669"/>
    <property type="project" value="UniProtKB-SubCell"/>
</dbReference>
<dbReference type="SUPFAM" id="SSF57701">
    <property type="entry name" value="Zn2/Cys6 DNA-binding domain"/>
    <property type="match status" value="1"/>
</dbReference>
<dbReference type="PANTHER" id="PTHR37534:SF15">
    <property type="entry name" value="ZN(II)2CYS6 TRANSCRIPTION FACTOR (EUROFUNG)"/>
    <property type="match status" value="1"/>
</dbReference>
<keyword evidence="4" id="KW-0804">Transcription</keyword>
<evidence type="ECO:0000256" key="5">
    <source>
        <dbReference type="ARBA" id="ARBA00023242"/>
    </source>
</evidence>
<gene>
    <name evidence="7" type="ORF">BDV23DRAFT_170496</name>
</gene>
<dbReference type="AlphaFoldDB" id="A0A5N7CGA4"/>
<dbReference type="PROSITE" id="PS50048">
    <property type="entry name" value="ZN2_CY6_FUNGAL_2"/>
    <property type="match status" value="1"/>
</dbReference>
<organism evidence="7">
    <name type="scientific">Petromyces alliaceus</name>
    <name type="common">Aspergillus alliaceus</name>
    <dbReference type="NCBI Taxonomy" id="209559"/>
    <lineage>
        <taxon>Eukaryota</taxon>
        <taxon>Fungi</taxon>
        <taxon>Dikarya</taxon>
        <taxon>Ascomycota</taxon>
        <taxon>Pezizomycotina</taxon>
        <taxon>Eurotiomycetes</taxon>
        <taxon>Eurotiomycetidae</taxon>
        <taxon>Eurotiales</taxon>
        <taxon>Aspergillaceae</taxon>
        <taxon>Aspergillus</taxon>
        <taxon>Aspergillus subgen. Circumdati</taxon>
    </lineage>
</organism>
<evidence type="ECO:0000256" key="3">
    <source>
        <dbReference type="ARBA" id="ARBA00023125"/>
    </source>
</evidence>
<dbReference type="PANTHER" id="PTHR37534">
    <property type="entry name" value="TRANSCRIPTIONAL ACTIVATOR PROTEIN UGA3"/>
    <property type="match status" value="1"/>
</dbReference>
<evidence type="ECO:0000259" key="6">
    <source>
        <dbReference type="PROSITE" id="PS50048"/>
    </source>
</evidence>
<dbReference type="SMART" id="SM00066">
    <property type="entry name" value="GAL4"/>
    <property type="match status" value="1"/>
</dbReference>
<evidence type="ECO:0000256" key="4">
    <source>
        <dbReference type="ARBA" id="ARBA00023163"/>
    </source>
</evidence>
<dbReference type="Pfam" id="PF11951">
    <property type="entry name" value="Fungal_trans_2"/>
    <property type="match status" value="1"/>
</dbReference>
<feature type="domain" description="Zn(2)-C6 fungal-type" evidence="6">
    <location>
        <begin position="47"/>
        <end position="77"/>
    </location>
</feature>
<dbReference type="Pfam" id="PF00172">
    <property type="entry name" value="Zn_clus"/>
    <property type="match status" value="1"/>
</dbReference>
<keyword evidence="2" id="KW-0805">Transcription regulation</keyword>
<sequence length="469" mass="54167">MPTSPSFPRDDNIGHDVSTVAGCETTFVLARWGARNILVRQPKSKLGCRQCKEKRVKCDETYPTCLRCARRGSICSSTPRVTQWQVETRWYSSHVDTIVNRRLLQYWLERVSQTLVIDPENNPFSYPVLEYIQESPALVHIIQSVSARHEQYYSAQVARIALEERGKALMSFRTELGALKTRPLLSILTALLLGLSHGADHDMTDFGKWHLFAARMLVDQVVQDEAHPWDTDPLSRLCLGVYLYWDMGCSYLVHPNEQQELDTPSISMAVEKLGQWHHPMYGFCTELIFMLGNLGRYCRQVLHSQCRSLAREVQLEKDLYMWTVPSTHPTLMLLYESLRKHGLILLYRVCGWNGSPVNRSFEDFDLESLIYHYALETIAHLLHIPLSSNYLNFQSVPLLTAGSELKREDVDLRDDVRRRLRALYSMNRLPVNVHALELLEEIWTVRDNSGDTSSWIHHMLRKGWLLVLG</sequence>
<dbReference type="Gene3D" id="4.10.240.10">
    <property type="entry name" value="Zn(2)-C6 fungal-type DNA-binding domain"/>
    <property type="match status" value="1"/>
</dbReference>
<dbReference type="GO" id="GO:0000981">
    <property type="term" value="F:DNA-binding transcription factor activity, RNA polymerase II-specific"/>
    <property type="evidence" value="ECO:0007669"/>
    <property type="project" value="InterPro"/>
</dbReference>
<dbReference type="InterPro" id="IPR021858">
    <property type="entry name" value="Fun_TF"/>
</dbReference>
<dbReference type="InterPro" id="IPR001138">
    <property type="entry name" value="Zn2Cys6_DnaBD"/>
</dbReference>
<evidence type="ECO:0000256" key="1">
    <source>
        <dbReference type="ARBA" id="ARBA00004123"/>
    </source>
</evidence>
<keyword evidence="5" id="KW-0539">Nucleus</keyword>
<dbReference type="GO" id="GO:0008270">
    <property type="term" value="F:zinc ion binding"/>
    <property type="evidence" value="ECO:0007669"/>
    <property type="project" value="InterPro"/>
</dbReference>
<proteinExistence type="predicted"/>
<dbReference type="InterPro" id="IPR036864">
    <property type="entry name" value="Zn2-C6_fun-type_DNA-bd_sf"/>
</dbReference>
<dbReference type="PROSITE" id="PS00463">
    <property type="entry name" value="ZN2_CY6_FUNGAL_1"/>
    <property type="match status" value="1"/>
</dbReference>
<evidence type="ECO:0000313" key="7">
    <source>
        <dbReference type="EMBL" id="KAE8393105.1"/>
    </source>
</evidence>
<accession>A0A5N7CGA4</accession>
<evidence type="ECO:0000256" key="2">
    <source>
        <dbReference type="ARBA" id="ARBA00023015"/>
    </source>
</evidence>
<dbReference type="OrthoDB" id="3031538at2759"/>
<name>A0A5N7CGA4_PETAA</name>
<reference evidence="7" key="1">
    <citation type="submission" date="2019-04" db="EMBL/GenBank/DDBJ databases">
        <title>Friends and foes A comparative genomics studyof 23 Aspergillus species from section Flavi.</title>
        <authorList>
            <consortium name="DOE Joint Genome Institute"/>
            <person name="Kjaerbolling I."/>
            <person name="Vesth T."/>
            <person name="Frisvad J.C."/>
            <person name="Nybo J.L."/>
            <person name="Theobald S."/>
            <person name="Kildgaard S."/>
            <person name="Isbrandt T."/>
            <person name="Kuo A."/>
            <person name="Sato A."/>
            <person name="Lyhne E.K."/>
            <person name="Kogle M.E."/>
            <person name="Wiebenga A."/>
            <person name="Kun R.S."/>
            <person name="Lubbers R.J."/>
            <person name="Makela M.R."/>
            <person name="Barry K."/>
            <person name="Chovatia M."/>
            <person name="Clum A."/>
            <person name="Daum C."/>
            <person name="Haridas S."/>
            <person name="He G."/>
            <person name="LaButti K."/>
            <person name="Lipzen A."/>
            <person name="Mondo S."/>
            <person name="Riley R."/>
            <person name="Salamov A."/>
            <person name="Simmons B.A."/>
            <person name="Magnuson J.K."/>
            <person name="Henrissat B."/>
            <person name="Mortensen U.H."/>
            <person name="Larsen T.O."/>
            <person name="Devries R.P."/>
            <person name="Grigoriev I.V."/>
            <person name="Machida M."/>
            <person name="Baker S.E."/>
            <person name="Andersen M.R."/>
        </authorList>
    </citation>
    <scope>NUCLEOTIDE SEQUENCE [LARGE SCALE GENOMIC DNA]</scope>
    <source>
        <strain evidence="7">IBT 14317</strain>
    </source>
</reference>
<keyword evidence="3" id="KW-0238">DNA-binding</keyword>
<comment type="subcellular location">
    <subcellularLocation>
        <location evidence="1">Nucleus</location>
    </subcellularLocation>
</comment>
<dbReference type="EMBL" id="ML735232">
    <property type="protein sequence ID" value="KAE8393105.1"/>
    <property type="molecule type" value="Genomic_DNA"/>
</dbReference>
<dbReference type="CDD" id="cd00067">
    <property type="entry name" value="GAL4"/>
    <property type="match status" value="1"/>
</dbReference>
<dbReference type="GO" id="GO:0000976">
    <property type="term" value="F:transcription cis-regulatory region binding"/>
    <property type="evidence" value="ECO:0007669"/>
    <property type="project" value="TreeGrafter"/>
</dbReference>
<dbReference type="GO" id="GO:0045944">
    <property type="term" value="P:positive regulation of transcription by RNA polymerase II"/>
    <property type="evidence" value="ECO:0007669"/>
    <property type="project" value="TreeGrafter"/>
</dbReference>
<dbReference type="Proteomes" id="UP000326877">
    <property type="component" value="Unassembled WGS sequence"/>
</dbReference>